<dbReference type="AlphaFoldDB" id="A0A6J8EWK7"/>
<accession>A0A6J8EWK7</accession>
<organism evidence="1 2">
    <name type="scientific">Mytilus coruscus</name>
    <name type="common">Sea mussel</name>
    <dbReference type="NCBI Taxonomy" id="42192"/>
    <lineage>
        <taxon>Eukaryota</taxon>
        <taxon>Metazoa</taxon>
        <taxon>Spiralia</taxon>
        <taxon>Lophotrochozoa</taxon>
        <taxon>Mollusca</taxon>
        <taxon>Bivalvia</taxon>
        <taxon>Autobranchia</taxon>
        <taxon>Pteriomorphia</taxon>
        <taxon>Mytilida</taxon>
        <taxon>Mytiloidea</taxon>
        <taxon>Mytilidae</taxon>
        <taxon>Mytilinae</taxon>
        <taxon>Mytilus</taxon>
    </lineage>
</organism>
<sequence>MTTVLENIYSTFIAMLIISSTLHVVENLKWNIESGYIVFGKDILLHCDGIGCPSNSIKKWIGGPNYDLLSFNVTSTNPSKYEMMAKNNIPSFGLKIKNFTIDDVNCKYTCACGLQQYTNMLDLDAVKYIYPPHIHTYSELKTEDRCNIDLVIEVFPLPRCFIVYEIPELPQKNPKIGGIS</sequence>
<dbReference type="OrthoDB" id="6155503at2759"/>
<keyword evidence="2" id="KW-1185">Reference proteome</keyword>
<evidence type="ECO:0000313" key="2">
    <source>
        <dbReference type="Proteomes" id="UP000507470"/>
    </source>
</evidence>
<name>A0A6J8EWK7_MYTCO</name>
<gene>
    <name evidence="1" type="ORF">MCOR_56014</name>
</gene>
<proteinExistence type="predicted"/>
<dbReference type="Proteomes" id="UP000507470">
    <property type="component" value="Unassembled WGS sequence"/>
</dbReference>
<evidence type="ECO:0000313" key="1">
    <source>
        <dbReference type="EMBL" id="CAC5424076.1"/>
    </source>
</evidence>
<protein>
    <submittedName>
        <fullName evidence="1">Uncharacterized protein</fullName>
    </submittedName>
</protein>
<dbReference type="EMBL" id="CACVKT020009960">
    <property type="protein sequence ID" value="CAC5424076.1"/>
    <property type="molecule type" value="Genomic_DNA"/>
</dbReference>
<reference evidence="1 2" key="1">
    <citation type="submission" date="2020-06" db="EMBL/GenBank/DDBJ databases">
        <authorList>
            <person name="Li R."/>
            <person name="Bekaert M."/>
        </authorList>
    </citation>
    <scope>NUCLEOTIDE SEQUENCE [LARGE SCALE GENOMIC DNA]</scope>
    <source>
        <strain evidence="2">wild</strain>
    </source>
</reference>